<keyword evidence="4" id="KW-1185">Reference proteome</keyword>
<dbReference type="EMBL" id="JBHUDG010000003">
    <property type="protein sequence ID" value="MFD1628780.1"/>
    <property type="molecule type" value="Genomic_DNA"/>
</dbReference>
<sequence>MKKTVLFLSLLMVVKLATAQNNLIKDGSFTNTAFMVNDITKKPTVKSVWFPFLTSDEQGILSIEDTDKGKAASLKMQSKVSYAYSYIGQKIEESNVKEGIYSLTFSAKATTELPTYLAVYLRIKTSPQQFVFFPLNNYNPQETPTLSGALKQIRITGEWKEYTIDFDLGKTINGAAAPANAREPIVLEKSTNENRKAFEVAFSCLTKNAGLLFTNVALIKK</sequence>
<dbReference type="Proteomes" id="UP001597118">
    <property type="component" value="Unassembled WGS sequence"/>
</dbReference>
<feature type="domain" description="DUF4627" evidence="2">
    <location>
        <begin position="77"/>
        <end position="177"/>
    </location>
</feature>
<feature type="chain" id="PRO_5046912341" evidence="1">
    <location>
        <begin position="20"/>
        <end position="221"/>
    </location>
</feature>
<comment type="caution">
    <text evidence="3">The sequence shown here is derived from an EMBL/GenBank/DDBJ whole genome shotgun (WGS) entry which is preliminary data.</text>
</comment>
<accession>A0ABW4I7U4</accession>
<evidence type="ECO:0000256" key="1">
    <source>
        <dbReference type="SAM" id="SignalP"/>
    </source>
</evidence>
<feature type="signal peptide" evidence="1">
    <location>
        <begin position="1"/>
        <end position="19"/>
    </location>
</feature>
<proteinExistence type="predicted"/>
<gene>
    <name evidence="3" type="ORF">ACFSAH_02765</name>
</gene>
<keyword evidence="1" id="KW-0732">Signal</keyword>
<organism evidence="3 4">
    <name type="scientific">Pseudopedobacter beijingensis</name>
    <dbReference type="NCBI Taxonomy" id="1207056"/>
    <lineage>
        <taxon>Bacteria</taxon>
        <taxon>Pseudomonadati</taxon>
        <taxon>Bacteroidota</taxon>
        <taxon>Sphingobacteriia</taxon>
        <taxon>Sphingobacteriales</taxon>
        <taxon>Sphingobacteriaceae</taxon>
        <taxon>Pseudopedobacter</taxon>
    </lineage>
</organism>
<reference evidence="4" key="1">
    <citation type="journal article" date="2019" name="Int. J. Syst. Evol. Microbiol.">
        <title>The Global Catalogue of Microorganisms (GCM) 10K type strain sequencing project: providing services to taxonomists for standard genome sequencing and annotation.</title>
        <authorList>
            <consortium name="The Broad Institute Genomics Platform"/>
            <consortium name="The Broad Institute Genome Sequencing Center for Infectious Disease"/>
            <person name="Wu L."/>
            <person name="Ma J."/>
        </authorList>
    </citation>
    <scope>NUCLEOTIDE SEQUENCE [LARGE SCALE GENOMIC DNA]</scope>
    <source>
        <strain evidence="4">CCUG 53762</strain>
    </source>
</reference>
<dbReference type="InterPro" id="IPR027959">
    <property type="entry name" value="DUF4627"/>
</dbReference>
<evidence type="ECO:0000313" key="3">
    <source>
        <dbReference type="EMBL" id="MFD1628780.1"/>
    </source>
</evidence>
<dbReference type="RefSeq" id="WP_379661166.1">
    <property type="nucleotide sequence ID" value="NZ_JBHUDG010000003.1"/>
</dbReference>
<dbReference type="Pfam" id="PF15425">
    <property type="entry name" value="DUF4627"/>
    <property type="match status" value="1"/>
</dbReference>
<evidence type="ECO:0000259" key="2">
    <source>
        <dbReference type="Pfam" id="PF15425"/>
    </source>
</evidence>
<protein>
    <submittedName>
        <fullName evidence="3">DUF4627 domain-containing protein</fullName>
    </submittedName>
</protein>
<dbReference type="Gene3D" id="2.60.120.260">
    <property type="entry name" value="Galactose-binding domain-like"/>
    <property type="match status" value="1"/>
</dbReference>
<name>A0ABW4I7U4_9SPHI</name>
<evidence type="ECO:0000313" key="4">
    <source>
        <dbReference type="Proteomes" id="UP001597118"/>
    </source>
</evidence>